<dbReference type="PANTHER" id="PTHR24006">
    <property type="entry name" value="UBIQUITIN CARBOXYL-TERMINAL HYDROLASE"/>
    <property type="match status" value="1"/>
</dbReference>
<dbReference type="GO" id="GO:0005634">
    <property type="term" value="C:nucleus"/>
    <property type="evidence" value="ECO:0007669"/>
    <property type="project" value="TreeGrafter"/>
</dbReference>
<evidence type="ECO:0000259" key="5">
    <source>
        <dbReference type="PROSITE" id="PS50235"/>
    </source>
</evidence>
<dbReference type="InterPro" id="IPR018200">
    <property type="entry name" value="USP_CS"/>
</dbReference>
<evidence type="ECO:0000256" key="4">
    <source>
        <dbReference type="PROSITE-ProRule" id="PRU00502"/>
    </source>
</evidence>
<protein>
    <submittedName>
        <fullName evidence="7">Uncharacterized protein</fullName>
    </submittedName>
</protein>
<evidence type="ECO:0000313" key="7">
    <source>
        <dbReference type="EMBL" id="CRZ05283.1"/>
    </source>
</evidence>
<dbReference type="InterPro" id="IPR050164">
    <property type="entry name" value="Peptidase_C19"/>
</dbReference>
<keyword evidence="3" id="KW-0862">Zinc</keyword>
<dbReference type="GO" id="GO:0016579">
    <property type="term" value="P:protein deubiquitination"/>
    <property type="evidence" value="ECO:0007669"/>
    <property type="project" value="InterPro"/>
</dbReference>
<dbReference type="Pfam" id="PF00443">
    <property type="entry name" value="UCH"/>
    <property type="match status" value="1"/>
</dbReference>
<reference evidence="7" key="1">
    <citation type="submission" date="2015-04" db="EMBL/GenBank/DDBJ databases">
        <title>The genome sequence of the plant pathogenic Rhizarian Plasmodiophora brassicae reveals insights in its biotrophic life cycle and the origin of chitin synthesis.</title>
        <authorList>
            <person name="Schwelm A."/>
            <person name="Fogelqvist J."/>
            <person name="Knaust A."/>
            <person name="Julke S."/>
            <person name="Lilja T."/>
            <person name="Dhandapani V."/>
            <person name="Bonilla-Rosso G."/>
            <person name="Karlsson M."/>
            <person name="Shevchenko A."/>
            <person name="Choi S.R."/>
            <person name="Kim H.G."/>
            <person name="Park J.Y."/>
            <person name="Lim Y.P."/>
            <person name="Ludwig-Muller J."/>
            <person name="Dixelius C."/>
        </authorList>
    </citation>
    <scope>NUCLEOTIDE SEQUENCE</scope>
    <source>
        <tissue evidence="7">Potato root galls</tissue>
    </source>
</reference>
<feature type="domain" description="UBP-type" evidence="6">
    <location>
        <begin position="5"/>
        <end position="108"/>
    </location>
</feature>
<evidence type="ECO:0000256" key="2">
    <source>
        <dbReference type="ARBA" id="ARBA00022771"/>
    </source>
</evidence>
<dbReference type="GO" id="GO:0004843">
    <property type="term" value="F:cysteine-type deubiquitinase activity"/>
    <property type="evidence" value="ECO:0007669"/>
    <property type="project" value="InterPro"/>
</dbReference>
<dbReference type="SUPFAM" id="SSF57850">
    <property type="entry name" value="RING/U-box"/>
    <property type="match status" value="1"/>
</dbReference>
<keyword evidence="2 4" id="KW-0863">Zinc-finger</keyword>
<sequence length="583" mass="66157">MGDVAACIHVACINYLTVSKKISNPSTWTCDQCSSNTESVWICLQCAHTGCGRTCKNKHAQKHYNQTRHPVVLHINQKMLFCYDCDDWILNDNQFGYVTLLREQICRLQNQTFDSMKTRSGSVIPRPKRQFQFVKQKDDDDVRPDFSAEFTAQRYYHLMLQKRCVASWKLLKFAGQGALSLVTTPCNSLPPSPRNGFPGESSGRRFLGRTGLRNIGNTCYQNATLMCLSSMSAIRRLLYDAPDANDIAQRLTLKRRSSEDLYHEAKRIARTNTANPAIEGKVADVVPTVLCQMQKLFRVIWSGKWAGVSPAFFVKSFMMTVPSFQGYMQHDAHEFLTSLLEAIIVCKLDIQHVRDSIRESFTCKQVSSTTCHQCKTVSQYRAPGNFCITLDLDATCNRLHNESQRIQRTTGRYPRRQSSSSRLPVLSCSLEECLDDLVAPVELAGTASYRCESTYCSGSLASATKKDQFISLPQCILFHINRTKWDSKGKRKIMHRLKFPINGLDLSRIVSNDQVTGLYRLMGIVLHHGCDIDQGHYTSLCYQESLQSFVAFNDLASEIMMVEDIADGNYSGHPYLLFYEIQR</sequence>
<accession>A0A0H5QTI0</accession>
<dbReference type="AlphaFoldDB" id="A0A0H5QTI0"/>
<organism evidence="7">
    <name type="scientific">Spongospora subterranea</name>
    <dbReference type="NCBI Taxonomy" id="70186"/>
    <lineage>
        <taxon>Eukaryota</taxon>
        <taxon>Sar</taxon>
        <taxon>Rhizaria</taxon>
        <taxon>Endomyxa</taxon>
        <taxon>Phytomyxea</taxon>
        <taxon>Plasmodiophorida</taxon>
        <taxon>Plasmodiophoridae</taxon>
        <taxon>Spongospora</taxon>
    </lineage>
</organism>
<dbReference type="Pfam" id="PF02148">
    <property type="entry name" value="zf-UBP"/>
    <property type="match status" value="1"/>
</dbReference>
<keyword evidence="1" id="KW-0479">Metal-binding</keyword>
<dbReference type="EMBL" id="HACM01004841">
    <property type="protein sequence ID" value="CRZ05283.1"/>
    <property type="molecule type" value="Transcribed_RNA"/>
</dbReference>
<dbReference type="Gene3D" id="3.30.40.10">
    <property type="entry name" value="Zinc/RING finger domain, C3HC4 (zinc finger)"/>
    <property type="match status" value="1"/>
</dbReference>
<proteinExistence type="predicted"/>
<dbReference type="SUPFAM" id="SSF54001">
    <property type="entry name" value="Cysteine proteinases"/>
    <property type="match status" value="1"/>
</dbReference>
<dbReference type="InterPro" id="IPR001394">
    <property type="entry name" value="Peptidase_C19_UCH"/>
</dbReference>
<dbReference type="InterPro" id="IPR013083">
    <property type="entry name" value="Znf_RING/FYVE/PHD"/>
</dbReference>
<evidence type="ECO:0000256" key="3">
    <source>
        <dbReference type="ARBA" id="ARBA00022833"/>
    </source>
</evidence>
<name>A0A0H5QTI0_9EUKA</name>
<dbReference type="GO" id="GO:0005829">
    <property type="term" value="C:cytosol"/>
    <property type="evidence" value="ECO:0007669"/>
    <property type="project" value="TreeGrafter"/>
</dbReference>
<dbReference type="GO" id="GO:0008270">
    <property type="term" value="F:zinc ion binding"/>
    <property type="evidence" value="ECO:0007669"/>
    <property type="project" value="UniProtKB-KW"/>
</dbReference>
<dbReference type="Gene3D" id="3.90.70.10">
    <property type="entry name" value="Cysteine proteinases"/>
    <property type="match status" value="1"/>
</dbReference>
<dbReference type="CDD" id="cd02257">
    <property type="entry name" value="Peptidase_C19"/>
    <property type="match status" value="1"/>
</dbReference>
<feature type="domain" description="USP" evidence="5">
    <location>
        <begin position="210"/>
        <end position="582"/>
    </location>
</feature>
<dbReference type="PROSITE" id="PS00973">
    <property type="entry name" value="USP_2"/>
    <property type="match status" value="1"/>
</dbReference>
<dbReference type="PROSITE" id="PS50235">
    <property type="entry name" value="USP_3"/>
    <property type="match status" value="1"/>
</dbReference>
<evidence type="ECO:0000259" key="6">
    <source>
        <dbReference type="PROSITE" id="PS50271"/>
    </source>
</evidence>
<dbReference type="SMART" id="SM00290">
    <property type="entry name" value="ZnF_UBP"/>
    <property type="match status" value="1"/>
</dbReference>
<evidence type="ECO:0000256" key="1">
    <source>
        <dbReference type="ARBA" id="ARBA00022723"/>
    </source>
</evidence>
<dbReference type="PROSITE" id="PS50271">
    <property type="entry name" value="ZF_UBP"/>
    <property type="match status" value="1"/>
</dbReference>
<dbReference type="InterPro" id="IPR028889">
    <property type="entry name" value="USP"/>
</dbReference>
<dbReference type="InterPro" id="IPR038765">
    <property type="entry name" value="Papain-like_cys_pep_sf"/>
</dbReference>
<dbReference type="InterPro" id="IPR001607">
    <property type="entry name" value="Znf_UBP"/>
</dbReference>